<reference evidence="2 3" key="1">
    <citation type="submission" date="2016-12" db="EMBL/GenBank/DDBJ databases">
        <authorList>
            <person name="Song W.-J."/>
            <person name="Kurnit D.M."/>
        </authorList>
    </citation>
    <scope>NUCLEOTIDE SEQUENCE [LARGE SCALE GENOMIC DNA]</scope>
    <source>
        <strain evidence="2 3">DSM 14810</strain>
    </source>
</reference>
<evidence type="ECO:0000313" key="2">
    <source>
        <dbReference type="EMBL" id="SHN65233.1"/>
    </source>
</evidence>
<accession>A0A1M7T392</accession>
<sequence>MINNLILSIHFWSIASPIAFYLHLLAFFKFSAVLRGAMIIGALASF</sequence>
<gene>
    <name evidence="2" type="ORF">SAMN02745247_02915</name>
</gene>
<dbReference type="EMBL" id="FRDH01000015">
    <property type="protein sequence ID" value="SHN65233.1"/>
    <property type="molecule type" value="Genomic_DNA"/>
</dbReference>
<keyword evidence="1" id="KW-1133">Transmembrane helix</keyword>
<dbReference type="Proteomes" id="UP000184097">
    <property type="component" value="Unassembled WGS sequence"/>
</dbReference>
<organism evidence="2 3">
    <name type="scientific">Butyrivibrio hungatei DSM 14810</name>
    <dbReference type="NCBI Taxonomy" id="1121132"/>
    <lineage>
        <taxon>Bacteria</taxon>
        <taxon>Bacillati</taxon>
        <taxon>Bacillota</taxon>
        <taxon>Clostridia</taxon>
        <taxon>Lachnospirales</taxon>
        <taxon>Lachnospiraceae</taxon>
        <taxon>Butyrivibrio</taxon>
    </lineage>
</organism>
<name>A0A1M7T392_9FIRM</name>
<proteinExistence type="predicted"/>
<dbReference type="AlphaFoldDB" id="A0A1M7T392"/>
<keyword evidence="1" id="KW-0812">Transmembrane</keyword>
<evidence type="ECO:0000313" key="3">
    <source>
        <dbReference type="Proteomes" id="UP000184097"/>
    </source>
</evidence>
<feature type="transmembrane region" description="Helical" evidence="1">
    <location>
        <begin position="6"/>
        <end position="28"/>
    </location>
</feature>
<evidence type="ECO:0000256" key="1">
    <source>
        <dbReference type="SAM" id="Phobius"/>
    </source>
</evidence>
<keyword evidence="1" id="KW-0472">Membrane</keyword>
<protein>
    <submittedName>
        <fullName evidence="2">Uncharacterized protein</fullName>
    </submittedName>
</protein>